<dbReference type="RefSeq" id="WP_116883287.1">
    <property type="nucleotide sequence ID" value="NZ_CABMMC010000006.1"/>
</dbReference>
<reference evidence="4 7" key="2">
    <citation type="submission" date="2020-04" db="EMBL/GenBank/DDBJ databases">
        <authorList>
            <person name="Hitch T.C.A."/>
            <person name="Wylensek D."/>
            <person name="Clavel T."/>
        </authorList>
    </citation>
    <scope>NUCLEOTIDE SEQUENCE [LARGE SCALE GENOMIC DNA]</scope>
    <source>
        <strain evidence="4 7">COR2-253-APC-1A</strain>
    </source>
</reference>
<dbReference type="InterPro" id="IPR051010">
    <property type="entry name" value="BCAA_transport"/>
</dbReference>
<dbReference type="OrthoDB" id="9783240at2"/>
<evidence type="ECO:0000313" key="5">
    <source>
        <dbReference type="EMBL" id="PVY44282.1"/>
    </source>
</evidence>
<dbReference type="AlphaFoldDB" id="A0A2U1B6Q1"/>
<dbReference type="EMBL" id="QEKH01000007">
    <property type="protein sequence ID" value="PVY44282.1"/>
    <property type="molecule type" value="Genomic_DNA"/>
</dbReference>
<protein>
    <submittedName>
        <fullName evidence="4 5">ABC transporter substrate-binding protein</fullName>
    </submittedName>
</protein>
<gene>
    <name evidence="5" type="ORF">C8D82_10737</name>
    <name evidence="4" type="ORF">HF882_14095</name>
</gene>
<dbReference type="Proteomes" id="UP000576225">
    <property type="component" value="Unassembled WGS sequence"/>
</dbReference>
<evidence type="ECO:0000313" key="7">
    <source>
        <dbReference type="Proteomes" id="UP000576225"/>
    </source>
</evidence>
<dbReference type="PANTHER" id="PTHR30483">
    <property type="entry name" value="LEUCINE-SPECIFIC-BINDING PROTEIN"/>
    <property type="match status" value="1"/>
</dbReference>
<dbReference type="EMBL" id="JABAEW010000029">
    <property type="protein sequence ID" value="NMD87717.1"/>
    <property type="molecule type" value="Genomic_DNA"/>
</dbReference>
<organism evidence="5 6">
    <name type="scientific">Victivallis vadensis</name>
    <dbReference type="NCBI Taxonomy" id="172901"/>
    <lineage>
        <taxon>Bacteria</taxon>
        <taxon>Pseudomonadati</taxon>
        <taxon>Lentisphaerota</taxon>
        <taxon>Lentisphaeria</taxon>
        <taxon>Victivallales</taxon>
        <taxon>Victivallaceae</taxon>
        <taxon>Victivallis</taxon>
    </lineage>
</organism>
<dbReference type="InterPro" id="IPR028081">
    <property type="entry name" value="Leu-bd"/>
</dbReference>
<evidence type="ECO:0000259" key="3">
    <source>
        <dbReference type="Pfam" id="PF13458"/>
    </source>
</evidence>
<dbReference type="Proteomes" id="UP000245959">
    <property type="component" value="Unassembled WGS sequence"/>
</dbReference>
<keyword evidence="6" id="KW-1185">Reference proteome</keyword>
<comment type="caution">
    <text evidence="5">The sequence shown here is derived from an EMBL/GenBank/DDBJ whole genome shotgun (WGS) entry which is preliminary data.</text>
</comment>
<keyword evidence="2" id="KW-0732">Signal</keyword>
<dbReference type="Gene3D" id="3.40.50.2300">
    <property type="match status" value="2"/>
</dbReference>
<dbReference type="InterPro" id="IPR028082">
    <property type="entry name" value="Peripla_BP_I"/>
</dbReference>
<dbReference type="GeneID" id="78294597"/>
<comment type="similarity">
    <text evidence="1">Belongs to the leucine-binding protein family.</text>
</comment>
<evidence type="ECO:0000256" key="2">
    <source>
        <dbReference type="ARBA" id="ARBA00022729"/>
    </source>
</evidence>
<dbReference type="PANTHER" id="PTHR30483:SF6">
    <property type="entry name" value="PERIPLASMIC BINDING PROTEIN OF ABC TRANSPORTER FOR NATURAL AMINO ACIDS"/>
    <property type="match status" value="1"/>
</dbReference>
<proteinExistence type="inferred from homology"/>
<feature type="domain" description="Leucine-binding protein" evidence="3">
    <location>
        <begin position="79"/>
        <end position="233"/>
    </location>
</feature>
<dbReference type="SUPFAM" id="SSF53822">
    <property type="entry name" value="Periplasmic binding protein-like I"/>
    <property type="match status" value="1"/>
</dbReference>
<reference evidence="5 6" key="1">
    <citation type="submission" date="2018-04" db="EMBL/GenBank/DDBJ databases">
        <title>Genomic Encyclopedia of Type Strains, Phase IV (KMG-IV): sequencing the most valuable type-strain genomes for metagenomic binning, comparative biology and taxonomic classification.</title>
        <authorList>
            <person name="Goeker M."/>
        </authorList>
    </citation>
    <scope>NUCLEOTIDE SEQUENCE [LARGE SCALE GENOMIC DNA]</scope>
    <source>
        <strain evidence="5 6">DSM 14823</strain>
    </source>
</reference>
<evidence type="ECO:0000313" key="6">
    <source>
        <dbReference type="Proteomes" id="UP000245959"/>
    </source>
</evidence>
<name>A0A2U1B6Q1_9BACT</name>
<sequence>MKKKYVWFFLLLLAAAVAVGFRSEVAGFLRRNFTATFSEVLPSDPAKLRALYLKKHPKELNIAVFGPWNYYAKQGFILDKAIQLAVDEVNASGGILGRKVNPVWVDNENYSAVAQEQAEKLAADPSVFAVIGPVTSGRVLQFNSLFGDAGMPEVAPLAQSERINRENTNALLFMPIASDLDESRALAAWAQGGGRNNFLILNDDSRFPMSYGSCVEQSFYEKDLLVYGRVLFDQSSRKNYIRDQVLQYLDYFPVQNIIYLSKTGDASDYADLAGRIFARLPEGTLYFNEFTTFDRLLKIRLDRNRVFVPAAIPLNAANRAELRKFLKIEGYERDFLSLIAYRGVHIFADAVRQAGSLDPRRIAETMRTGVMKTPLGEFRFSAGGFEAGPPLEILSLEELEKRWRAIAAD</sequence>
<accession>A0A2U1B6Q1</accession>
<evidence type="ECO:0000313" key="4">
    <source>
        <dbReference type="EMBL" id="NMD87717.1"/>
    </source>
</evidence>
<dbReference type="Pfam" id="PF13458">
    <property type="entry name" value="Peripla_BP_6"/>
    <property type="match status" value="1"/>
</dbReference>
<evidence type="ECO:0000256" key="1">
    <source>
        <dbReference type="ARBA" id="ARBA00010062"/>
    </source>
</evidence>